<gene>
    <name evidence="1" type="ORF">LCI18_004596</name>
</gene>
<reference evidence="1" key="1">
    <citation type="submission" date="2021-11" db="EMBL/GenBank/DDBJ databases">
        <title>Fusarium solani-melongenae Genome sequencing and assembly.</title>
        <authorList>
            <person name="Xie S."/>
            <person name="Huang L."/>
            <person name="Zhang X."/>
        </authorList>
    </citation>
    <scope>NUCLEOTIDE SEQUENCE</scope>
    <source>
        <strain evidence="1">CRI 24-3</strain>
    </source>
</reference>
<protein>
    <submittedName>
        <fullName evidence="1">Uncharacterized protein</fullName>
    </submittedName>
</protein>
<dbReference type="Proteomes" id="UP000830768">
    <property type="component" value="Chromosome 4"/>
</dbReference>
<organism evidence="1 2">
    <name type="scientific">Fusarium solani subsp. cucurbitae</name>
    <name type="common">Neocosmosporum cucurbitae</name>
    <dbReference type="NCBI Taxonomy" id="2747967"/>
    <lineage>
        <taxon>Eukaryota</taxon>
        <taxon>Fungi</taxon>
        <taxon>Dikarya</taxon>
        <taxon>Ascomycota</taxon>
        <taxon>Pezizomycotina</taxon>
        <taxon>Sordariomycetes</taxon>
        <taxon>Hypocreomycetidae</taxon>
        <taxon>Hypocreales</taxon>
        <taxon>Nectriaceae</taxon>
        <taxon>Fusarium</taxon>
        <taxon>Fusarium solani species complex</taxon>
    </lineage>
</organism>
<evidence type="ECO:0000313" key="2">
    <source>
        <dbReference type="Proteomes" id="UP000830768"/>
    </source>
</evidence>
<evidence type="ECO:0000313" key="1">
    <source>
        <dbReference type="EMBL" id="UPK93661.1"/>
    </source>
</evidence>
<name>A0ACD3YXP5_FUSSC</name>
<sequence>MSDDRAHLAAMGFPDPRIPTLKPEPETTADRAQAIQIPRLTWGMTAREYADRRANRQFGQMAVDLAFRGQRRRHKVMQYLHNDISREYFVRMDEYDPSTSPRDRMPICLGWRISWGVTGSRRNVSELVSLLDHSTWGYGYFTLRTRRTHEGHARRARRAAIEWPKVAKMLRDAEAEAMTARIVARRKDLEIQRPRI</sequence>
<keyword evidence="2" id="KW-1185">Reference proteome</keyword>
<dbReference type="EMBL" id="CP090033">
    <property type="protein sequence ID" value="UPK93661.1"/>
    <property type="molecule type" value="Genomic_DNA"/>
</dbReference>
<accession>A0ACD3YXP5</accession>
<proteinExistence type="predicted"/>